<proteinExistence type="predicted"/>
<keyword evidence="2" id="KW-1185">Reference proteome</keyword>
<organism evidence="1 2">
    <name type="scientific">Blepharisma stoltei</name>
    <dbReference type="NCBI Taxonomy" id="1481888"/>
    <lineage>
        <taxon>Eukaryota</taxon>
        <taxon>Sar</taxon>
        <taxon>Alveolata</taxon>
        <taxon>Ciliophora</taxon>
        <taxon>Postciliodesmatophora</taxon>
        <taxon>Heterotrichea</taxon>
        <taxon>Heterotrichida</taxon>
        <taxon>Blepharismidae</taxon>
        <taxon>Blepharisma</taxon>
    </lineage>
</organism>
<protein>
    <submittedName>
        <fullName evidence="1">Uncharacterized protein</fullName>
    </submittedName>
</protein>
<gene>
    <name evidence="1" type="ORF">BSTOLATCC_MIC2560</name>
</gene>
<comment type="caution">
    <text evidence="1">The sequence shown here is derived from an EMBL/GenBank/DDBJ whole genome shotgun (WGS) entry which is preliminary data.</text>
</comment>
<accession>A0AAU9I8N9</accession>
<reference evidence="1" key="1">
    <citation type="submission" date="2021-09" db="EMBL/GenBank/DDBJ databases">
        <authorList>
            <consortium name="AG Swart"/>
            <person name="Singh M."/>
            <person name="Singh A."/>
            <person name="Seah K."/>
            <person name="Emmerich C."/>
        </authorList>
    </citation>
    <scope>NUCLEOTIDE SEQUENCE</scope>
    <source>
        <strain evidence="1">ATCC30299</strain>
    </source>
</reference>
<sequence>MTTQIKELFLSKNFQILALTQYCNLLFEYSPGSIPLLSDQKLKLFPTCVTFTGTKRFQFQTLWMNSNIASVIHNKYVIWVFICKNEYSEAIENNRLFLLSLFVKFLSIRPHYLQKILNAEKVKSSRQHSDFLLQDVTTDRPPSYTESFSSYKTFLEEEAENWLIEYLVEMNNFEGFVMDMKGYLLYGTVPGEEDLKLQILGYGKKLNAEYKSDFSNAKLEINLVNHKLSMIIGLSPVLKGLIIASYESTSYSDSSFRTVHNLNLIWSSEFPHPAQTPHHLYNFVLHLSNALEKWLYHTVCEDQEFRYKYSTMIIPFSHSNKELVPELATKIAFTNEEPESEDETDIKPDISAIERINDPDAEKSDLLQMSQEFSTFINKADTIDLDGLMPKVSLENTQDQLFVFNNYIEDENKESISDEETDKVMLPPIDERSTIFKSKQKVVSRRASESVLQQSPFALFHRLSLQESLANRDRYNVSKSTQHFGRSDLLNREELVDLGVDIFNDAYEMIENYAELNHRPRRESKENQ</sequence>
<dbReference type="AlphaFoldDB" id="A0AAU9I8N9"/>
<evidence type="ECO:0000313" key="1">
    <source>
        <dbReference type="EMBL" id="CAG9310846.1"/>
    </source>
</evidence>
<name>A0AAU9I8N9_9CILI</name>
<dbReference type="EMBL" id="CAJZBQ010000003">
    <property type="protein sequence ID" value="CAG9310846.1"/>
    <property type="molecule type" value="Genomic_DNA"/>
</dbReference>
<evidence type="ECO:0000313" key="2">
    <source>
        <dbReference type="Proteomes" id="UP001162131"/>
    </source>
</evidence>
<dbReference type="Proteomes" id="UP001162131">
    <property type="component" value="Unassembled WGS sequence"/>
</dbReference>